<dbReference type="InterPro" id="IPR033756">
    <property type="entry name" value="YlxH/NBP35"/>
</dbReference>
<dbReference type="GO" id="GO:0051782">
    <property type="term" value="P:negative regulation of cell division"/>
    <property type="evidence" value="ECO:0007669"/>
    <property type="project" value="TreeGrafter"/>
</dbReference>
<dbReference type="GO" id="GO:0005524">
    <property type="term" value="F:ATP binding"/>
    <property type="evidence" value="ECO:0007669"/>
    <property type="project" value="UniProtKB-KW"/>
</dbReference>
<dbReference type="PANTHER" id="PTHR43384:SF13">
    <property type="entry name" value="SLR0110 PROTEIN"/>
    <property type="match status" value="1"/>
</dbReference>
<dbReference type="AlphaFoldDB" id="A0A1H4EFQ1"/>
<dbReference type="STRING" id="571932.SAMN05421743_10947"/>
<protein>
    <submittedName>
        <fullName evidence="3">Pilus assembly protein CpaE</fullName>
    </submittedName>
</protein>
<accession>A0A1H4EFQ1</accession>
<keyword evidence="1" id="KW-0547">Nucleotide-binding</keyword>
<evidence type="ECO:0000256" key="2">
    <source>
        <dbReference type="ARBA" id="ARBA00022840"/>
    </source>
</evidence>
<evidence type="ECO:0000256" key="1">
    <source>
        <dbReference type="ARBA" id="ARBA00022741"/>
    </source>
</evidence>
<evidence type="ECO:0000313" key="3">
    <source>
        <dbReference type="EMBL" id="SEA83885.1"/>
    </source>
</evidence>
<gene>
    <name evidence="3" type="ORF">SAMN05421743_10947</name>
</gene>
<dbReference type="SUPFAM" id="SSF52540">
    <property type="entry name" value="P-loop containing nucleoside triphosphate hydrolases"/>
    <property type="match status" value="1"/>
</dbReference>
<dbReference type="RefSeq" id="WP_176791487.1">
    <property type="nucleotide sequence ID" value="NZ_FNQR01000009.1"/>
</dbReference>
<reference evidence="3 4" key="1">
    <citation type="submission" date="2016-10" db="EMBL/GenBank/DDBJ databases">
        <authorList>
            <person name="de Groot N.N."/>
        </authorList>
    </citation>
    <scope>NUCLEOTIDE SEQUENCE [LARGE SCALE GENOMIC DNA]</scope>
    <source>
        <strain evidence="3 4">CCM7597</strain>
    </source>
</reference>
<name>A0A1H4EFQ1_9BACI</name>
<proteinExistence type="predicted"/>
<dbReference type="PANTHER" id="PTHR43384">
    <property type="entry name" value="SEPTUM SITE-DETERMINING PROTEIN MIND HOMOLOG, CHLOROPLASTIC-RELATED"/>
    <property type="match status" value="1"/>
</dbReference>
<dbReference type="Gene3D" id="3.40.50.300">
    <property type="entry name" value="P-loop containing nucleotide triphosphate hydrolases"/>
    <property type="match status" value="1"/>
</dbReference>
<evidence type="ECO:0000313" key="4">
    <source>
        <dbReference type="Proteomes" id="UP000198584"/>
    </source>
</evidence>
<dbReference type="InterPro" id="IPR050625">
    <property type="entry name" value="ParA/MinD_ATPase"/>
</dbReference>
<keyword evidence="4" id="KW-1185">Reference proteome</keyword>
<dbReference type="Proteomes" id="UP000198584">
    <property type="component" value="Unassembled WGS sequence"/>
</dbReference>
<dbReference type="GO" id="GO:0016887">
    <property type="term" value="F:ATP hydrolysis activity"/>
    <property type="evidence" value="ECO:0007669"/>
    <property type="project" value="TreeGrafter"/>
</dbReference>
<dbReference type="GO" id="GO:0005829">
    <property type="term" value="C:cytosol"/>
    <property type="evidence" value="ECO:0007669"/>
    <property type="project" value="TreeGrafter"/>
</dbReference>
<organism evidence="3 4">
    <name type="scientific">Thalassobacillus cyri</name>
    <dbReference type="NCBI Taxonomy" id="571932"/>
    <lineage>
        <taxon>Bacteria</taxon>
        <taxon>Bacillati</taxon>
        <taxon>Bacillota</taxon>
        <taxon>Bacilli</taxon>
        <taxon>Bacillales</taxon>
        <taxon>Bacillaceae</taxon>
        <taxon>Thalassobacillus</taxon>
    </lineage>
</organism>
<dbReference type="InterPro" id="IPR027417">
    <property type="entry name" value="P-loop_NTPase"/>
</dbReference>
<sequence length="288" mass="32145">MINKQRQHQKSDTHKEVIVVCSAVGGVGRTTITVNLASLSAKQNKKVSILDGDLQFGDAALALDLKLEMTMQEVIENKDILNSKAYCLHHQTGIELLSAPSRPEFADLVTPDNLTDILDVMADRSELLLVDTQPGLTDHNIPLLERADRILVITTPGMAVLKNTKLMVETFTALGWKQKLSLIVNKSTSTSAVDVHEISEIVQVKETYFLPHDDKHVPLSLDKGCPIILQNPKISFSKEITAAAWNIFPDEWRSQGARKDIPRSFINRLTGWRRKDDEFISKTAIKKS</sequence>
<dbReference type="EMBL" id="FNQR01000009">
    <property type="protein sequence ID" value="SEA83885.1"/>
    <property type="molecule type" value="Genomic_DNA"/>
</dbReference>
<keyword evidence="2" id="KW-0067">ATP-binding</keyword>
<dbReference type="Pfam" id="PF10609">
    <property type="entry name" value="ParA"/>
    <property type="match status" value="1"/>
</dbReference>
<dbReference type="GO" id="GO:0009898">
    <property type="term" value="C:cytoplasmic side of plasma membrane"/>
    <property type="evidence" value="ECO:0007669"/>
    <property type="project" value="TreeGrafter"/>
</dbReference>